<evidence type="ECO:0000259" key="9">
    <source>
        <dbReference type="Pfam" id="PF00561"/>
    </source>
</evidence>
<reference evidence="12 13" key="1">
    <citation type="submission" date="2016-09" db="EMBL/GenBank/DDBJ databases">
        <title>Aspergillus awamori IFM 58123T.</title>
        <authorList>
            <person name="Kusuya Y."/>
            <person name="Shimizu M."/>
            <person name="Takahashi H."/>
            <person name="Yaguchi T."/>
        </authorList>
    </citation>
    <scope>NUCLEOTIDE SEQUENCE [LARGE SCALE GENOMIC DNA]</scope>
    <source>
        <strain evidence="12 13">IFM 58123</strain>
    </source>
</reference>
<dbReference type="InterPro" id="IPR003819">
    <property type="entry name" value="TauD/TfdA-like"/>
</dbReference>
<dbReference type="Pfam" id="PF00561">
    <property type="entry name" value="Abhydrolase_1"/>
    <property type="match status" value="1"/>
</dbReference>
<dbReference type="GO" id="GO:0046872">
    <property type="term" value="F:metal ion binding"/>
    <property type="evidence" value="ECO:0007669"/>
    <property type="project" value="UniProtKB-KW"/>
</dbReference>
<protein>
    <submittedName>
        <fullName evidence="12">Putative alpha-ketoglutarate-dependent sulfonate dioxygenase</fullName>
    </submittedName>
</protein>
<evidence type="ECO:0000313" key="12">
    <source>
        <dbReference type="EMBL" id="GCB27287.1"/>
    </source>
</evidence>
<evidence type="ECO:0000259" key="10">
    <source>
        <dbReference type="Pfam" id="PF02668"/>
    </source>
</evidence>
<keyword evidence="5" id="KW-0560">Oxidoreductase</keyword>
<dbReference type="Pfam" id="PF08386">
    <property type="entry name" value="Abhydrolase_4"/>
    <property type="match status" value="1"/>
</dbReference>
<evidence type="ECO:0000256" key="5">
    <source>
        <dbReference type="ARBA" id="ARBA00023002"/>
    </source>
</evidence>
<proteinExistence type="inferred from homology"/>
<evidence type="ECO:0000256" key="3">
    <source>
        <dbReference type="ARBA" id="ARBA00022723"/>
    </source>
</evidence>
<gene>
    <name evidence="12" type="ORF">AAWM_10172</name>
</gene>
<evidence type="ECO:0000256" key="4">
    <source>
        <dbReference type="ARBA" id="ARBA00022964"/>
    </source>
</evidence>
<feature type="domain" description="AB hydrolase-1" evidence="9">
    <location>
        <begin position="79"/>
        <end position="232"/>
    </location>
</feature>
<keyword evidence="6" id="KW-0408">Iron</keyword>
<dbReference type="SUPFAM" id="SSF51197">
    <property type="entry name" value="Clavaminate synthase-like"/>
    <property type="match status" value="1"/>
</dbReference>
<accession>A0A401L6Y9</accession>
<dbReference type="PANTHER" id="PTHR30468:SF10">
    <property type="entry name" value="TAUD_TFDA-LIKE DOMAIN-CONTAINING PROTEIN"/>
    <property type="match status" value="1"/>
</dbReference>
<feature type="domain" description="TauD/TfdA-like" evidence="10">
    <location>
        <begin position="875"/>
        <end position="1172"/>
    </location>
</feature>
<feature type="signal peptide" evidence="8">
    <location>
        <begin position="1"/>
        <end position="23"/>
    </location>
</feature>
<dbReference type="InterPro" id="IPR051323">
    <property type="entry name" value="AtsK-like"/>
</dbReference>
<keyword evidence="8" id="KW-0732">Signal</keyword>
<dbReference type="GO" id="GO:0005737">
    <property type="term" value="C:cytoplasm"/>
    <property type="evidence" value="ECO:0007669"/>
    <property type="project" value="TreeGrafter"/>
</dbReference>
<dbReference type="SUPFAM" id="SSF53474">
    <property type="entry name" value="alpha/beta-Hydrolases"/>
    <property type="match status" value="1"/>
</dbReference>
<dbReference type="PANTHER" id="PTHR30468">
    <property type="entry name" value="ALPHA-KETOGLUTARATE-DEPENDENT SULFONATE DIOXYGENASE"/>
    <property type="match status" value="1"/>
</dbReference>
<sequence>MTRQTSLVPRLLTLASLAALSQAELGKIQWKGSCNLTTYPALICGTLDVPYDYTESNSSKTLTLDIAKWPATKKPVSEPIIFNFGGPGVNSFEGLGLYGEEFQAILGGHNDLIAFNNRGVGNTIPFSCYSDDATRELVALQAPNDGRASSTALGEIWAQNANIAQACYATNNQTGSLIGTSFAARDIMQVADALSGKDSLVNYWGFSYGTTIGSVLAAMFPDRMGNVALDGVDNPREALFGYNAQAVVDVDKVFEGFCTGCMAAPDLCPIAKEYTSAANLEAAIYLMLENLKYNPIAIPETGGIVTWSDVKSTIFEAMYLPSSWPLTSELLYYVQTRNTTILGNSEVYDTIKSYGQSASLTSASDEVGTAITCSDKHRSATIKEVLPYVKARQALTKIGSDGSDGDMRCAQWNPKMFAKERYSGDFEVKTANPVLILSNTYDPATPLPAAKNLTETFEGSVLLEQNGYGHTTLSMPSLCTAKAVRAYFTNGTLPADGTICQVDVPLFTNLTYKDVWPKSFQRSVESRDDATILKALMSVRDKMSRRRICTRQTMDQPTHIIDPEGEVTIVLRNANSPFAPDDYEDMTEEMNSFKLSGACEGLPDEQPDEKRLAEEQPSETPTEDAHLSETSDDKCFHIRVSAKHLIFASPVFRNILTGGWKESVAYLSKGSVEITAESWDIEALLILLRAIHGQQSQIPRKLSLEMLAKIAVLINYYDCKDAVSILTDLWINGLEEKISLTYSRDVMLWVWVSQFFKLSSKFKTSTSNAMTYCDGLITSRGLPITEKIMTSMNEHRNEAINNILARLHKNLKAFYPLGKYQFNYIVNIMAPGISADLPIHSHPASSADGPTDQPRYPTPLKPSGALDEFAFEETTPIIGREYPTVNIVDDLLNAPNSDELLRDLAITISQRGVVFFRAQTNLTDDLQKELVHRLGQLTGKPPTSTLHIHPLLNNTNEFGTADAEISTISSLARKKMFAHDRQPNRRSYDSAQWHSDIQFEPAPADYTSLRLTQLPKTGGDTLWASGYELYDRFSKKYQEFFEGLTATFVGDGFIKAAERNPKDYKIYTQPRGSPLNVGDELVAVHPVVRTNPVTGWKSIFALGPFPKYINELNEIESEELLKKFKSIIIEGHDLQVRFKWRNEHDIAIWDNRSAFHTATFDYEGLGERFGHRAVGIGERPYLDPNSKSRTEALAAEGLL</sequence>
<name>A0A401L6Y9_ASPAW</name>
<keyword evidence="3" id="KW-0479">Metal-binding</keyword>
<comment type="similarity">
    <text evidence="2">Belongs to the TfdA dioxygenase family.</text>
</comment>
<comment type="caution">
    <text evidence="12">The sequence shown here is derived from an EMBL/GenBank/DDBJ whole genome shotgun (WGS) entry which is preliminary data.</text>
</comment>
<evidence type="ECO:0000256" key="8">
    <source>
        <dbReference type="SAM" id="SignalP"/>
    </source>
</evidence>
<dbReference type="Gene3D" id="3.30.710.10">
    <property type="entry name" value="Potassium Channel Kv1.1, Chain A"/>
    <property type="match status" value="1"/>
</dbReference>
<dbReference type="Gene3D" id="3.40.50.1820">
    <property type="entry name" value="alpha/beta hydrolase"/>
    <property type="match status" value="1"/>
</dbReference>
<dbReference type="Pfam" id="PF02668">
    <property type="entry name" value="TauD"/>
    <property type="match status" value="1"/>
</dbReference>
<evidence type="ECO:0000256" key="2">
    <source>
        <dbReference type="ARBA" id="ARBA00005896"/>
    </source>
</evidence>
<dbReference type="AlphaFoldDB" id="A0A401L6Y9"/>
<dbReference type="InterPro" id="IPR011333">
    <property type="entry name" value="SKP1/BTB/POZ_sf"/>
</dbReference>
<evidence type="ECO:0000256" key="6">
    <source>
        <dbReference type="ARBA" id="ARBA00023004"/>
    </source>
</evidence>
<dbReference type="InterPro" id="IPR029058">
    <property type="entry name" value="AB_hydrolase_fold"/>
</dbReference>
<evidence type="ECO:0000313" key="13">
    <source>
        <dbReference type="Proteomes" id="UP000286921"/>
    </source>
</evidence>
<organism evidence="12 13">
    <name type="scientific">Aspergillus awamori</name>
    <name type="common">Black koji mold</name>
    <dbReference type="NCBI Taxonomy" id="105351"/>
    <lineage>
        <taxon>Eukaryota</taxon>
        <taxon>Fungi</taxon>
        <taxon>Dikarya</taxon>
        <taxon>Ascomycota</taxon>
        <taxon>Pezizomycotina</taxon>
        <taxon>Eurotiomycetes</taxon>
        <taxon>Eurotiomycetidae</taxon>
        <taxon>Eurotiales</taxon>
        <taxon>Aspergillaceae</taxon>
        <taxon>Aspergillus</taxon>
    </lineage>
</organism>
<dbReference type="EMBL" id="BDHI01000028">
    <property type="protein sequence ID" value="GCB27287.1"/>
    <property type="molecule type" value="Genomic_DNA"/>
</dbReference>
<feature type="region of interest" description="Disordered" evidence="7">
    <location>
        <begin position="597"/>
        <end position="630"/>
    </location>
</feature>
<dbReference type="Proteomes" id="UP000286921">
    <property type="component" value="Unassembled WGS sequence"/>
</dbReference>
<dbReference type="GO" id="GO:0016706">
    <property type="term" value="F:2-oxoglutarate-dependent dioxygenase activity"/>
    <property type="evidence" value="ECO:0007669"/>
    <property type="project" value="TreeGrafter"/>
</dbReference>
<dbReference type="Gene3D" id="3.60.130.10">
    <property type="entry name" value="Clavaminate synthase-like"/>
    <property type="match status" value="1"/>
</dbReference>
<evidence type="ECO:0000259" key="11">
    <source>
        <dbReference type="Pfam" id="PF08386"/>
    </source>
</evidence>
<keyword evidence="13" id="KW-1185">Reference proteome</keyword>
<dbReference type="STRING" id="105351.A0A401L6Y9"/>
<dbReference type="InterPro" id="IPR000073">
    <property type="entry name" value="AB_hydrolase_1"/>
</dbReference>
<feature type="domain" description="Peptidase S33 tripeptidyl aminopeptidase-like C-terminal" evidence="11">
    <location>
        <begin position="399"/>
        <end position="500"/>
    </location>
</feature>
<dbReference type="InterPro" id="IPR013595">
    <property type="entry name" value="Pept_S33_TAP-like_C"/>
</dbReference>
<keyword evidence="4 12" id="KW-0223">Dioxygenase</keyword>
<evidence type="ECO:0000256" key="1">
    <source>
        <dbReference type="ARBA" id="ARBA00001954"/>
    </source>
</evidence>
<evidence type="ECO:0000256" key="7">
    <source>
        <dbReference type="SAM" id="MobiDB-lite"/>
    </source>
</evidence>
<dbReference type="InterPro" id="IPR042098">
    <property type="entry name" value="TauD-like_sf"/>
</dbReference>
<comment type="cofactor">
    <cofactor evidence="1">
        <name>Fe(2+)</name>
        <dbReference type="ChEBI" id="CHEBI:29033"/>
    </cofactor>
</comment>
<feature type="chain" id="PRO_5019217868" evidence="8">
    <location>
        <begin position="24"/>
        <end position="1199"/>
    </location>
</feature>